<evidence type="ECO:0000313" key="3">
    <source>
        <dbReference type="EMBL" id="KAG2645384.1"/>
    </source>
</evidence>
<keyword evidence="1" id="KW-1133">Transmembrane helix</keyword>
<dbReference type="Pfam" id="PF08387">
    <property type="entry name" value="FBD"/>
    <property type="match status" value="1"/>
</dbReference>
<dbReference type="PANTHER" id="PTHR34709:SF75">
    <property type="entry name" value="FBD DOMAIN-CONTAINING PROTEIN"/>
    <property type="match status" value="1"/>
</dbReference>
<keyword evidence="4" id="KW-1185">Reference proteome</keyword>
<dbReference type="PANTHER" id="PTHR34709">
    <property type="entry name" value="OS10G0396666 PROTEIN"/>
    <property type="match status" value="1"/>
</dbReference>
<proteinExistence type="predicted"/>
<keyword evidence="1" id="KW-0812">Transmembrane</keyword>
<feature type="domain" description="FBD" evidence="2">
    <location>
        <begin position="107"/>
        <end position="140"/>
    </location>
</feature>
<gene>
    <name evidence="3" type="ORF">PVAP13_2KG422031</name>
</gene>
<dbReference type="Proteomes" id="UP000823388">
    <property type="component" value="Chromosome 2K"/>
</dbReference>
<dbReference type="InterPro" id="IPR055312">
    <property type="entry name" value="FBL15-like"/>
</dbReference>
<feature type="transmembrane region" description="Helical" evidence="1">
    <location>
        <begin position="47"/>
        <end position="64"/>
    </location>
</feature>
<keyword evidence="1" id="KW-0472">Membrane</keyword>
<dbReference type="InterPro" id="IPR006566">
    <property type="entry name" value="FBD"/>
</dbReference>
<evidence type="ECO:0000259" key="2">
    <source>
        <dbReference type="Pfam" id="PF08387"/>
    </source>
</evidence>
<dbReference type="AlphaFoldDB" id="A0A8T0WJI9"/>
<sequence length="171" mass="19137">MGRGSKHGHERVLSLVVVAAVGEEPANRSFEQELAQLPVTDFSALDLRLWIGGHIFGALVLQLLRIRTTIRRLKVVVVNWLGSCSSENCHCDQLGSWRNEHISLPYLEVVEFEGFHGADHEVDFLKLLFRSAPMLKGMTIKQTDLMPPNKKGCQELGSIFEANASVKCIWV</sequence>
<accession>A0A8T0WJI9</accession>
<comment type="caution">
    <text evidence="3">The sequence shown here is derived from an EMBL/GenBank/DDBJ whole genome shotgun (WGS) entry which is preliminary data.</text>
</comment>
<protein>
    <recommendedName>
        <fullName evidence="2">FBD domain-containing protein</fullName>
    </recommendedName>
</protein>
<evidence type="ECO:0000256" key="1">
    <source>
        <dbReference type="SAM" id="Phobius"/>
    </source>
</evidence>
<reference evidence="3" key="1">
    <citation type="submission" date="2020-05" db="EMBL/GenBank/DDBJ databases">
        <title>WGS assembly of Panicum virgatum.</title>
        <authorList>
            <person name="Lovell J.T."/>
            <person name="Jenkins J."/>
            <person name="Shu S."/>
            <person name="Juenger T.E."/>
            <person name="Schmutz J."/>
        </authorList>
    </citation>
    <scope>NUCLEOTIDE SEQUENCE</scope>
    <source>
        <strain evidence="3">AP13</strain>
    </source>
</reference>
<dbReference type="EMBL" id="CM029039">
    <property type="protein sequence ID" value="KAG2645384.1"/>
    <property type="molecule type" value="Genomic_DNA"/>
</dbReference>
<evidence type="ECO:0000313" key="4">
    <source>
        <dbReference type="Proteomes" id="UP000823388"/>
    </source>
</evidence>
<name>A0A8T0WJI9_PANVG</name>
<organism evidence="3 4">
    <name type="scientific">Panicum virgatum</name>
    <name type="common">Blackwell switchgrass</name>
    <dbReference type="NCBI Taxonomy" id="38727"/>
    <lineage>
        <taxon>Eukaryota</taxon>
        <taxon>Viridiplantae</taxon>
        <taxon>Streptophyta</taxon>
        <taxon>Embryophyta</taxon>
        <taxon>Tracheophyta</taxon>
        <taxon>Spermatophyta</taxon>
        <taxon>Magnoliopsida</taxon>
        <taxon>Liliopsida</taxon>
        <taxon>Poales</taxon>
        <taxon>Poaceae</taxon>
        <taxon>PACMAD clade</taxon>
        <taxon>Panicoideae</taxon>
        <taxon>Panicodae</taxon>
        <taxon>Paniceae</taxon>
        <taxon>Panicinae</taxon>
        <taxon>Panicum</taxon>
        <taxon>Panicum sect. Hiantes</taxon>
    </lineage>
</organism>